<proteinExistence type="predicted"/>
<gene>
    <name evidence="1" type="ORF">IWA51_03585</name>
</gene>
<dbReference type="RefSeq" id="WP_198443251.1">
    <property type="nucleotide sequence ID" value="NZ_CBCSHE010000032.1"/>
</dbReference>
<accession>A0A7T3V5P7</accession>
<keyword evidence="2" id="KW-1185">Reference proteome</keyword>
<organism evidence="1 2">
    <name type="scientific">Treponema peruense</name>
    <dbReference type="NCBI Taxonomy" id="2787628"/>
    <lineage>
        <taxon>Bacteria</taxon>
        <taxon>Pseudomonadati</taxon>
        <taxon>Spirochaetota</taxon>
        <taxon>Spirochaetia</taxon>
        <taxon>Spirochaetales</taxon>
        <taxon>Treponemataceae</taxon>
        <taxon>Treponema</taxon>
    </lineage>
</organism>
<name>A0A7T3V5P7_9SPIR</name>
<evidence type="ECO:0000313" key="1">
    <source>
        <dbReference type="EMBL" id="QQA01706.1"/>
    </source>
</evidence>
<dbReference type="Proteomes" id="UP000595224">
    <property type="component" value="Chromosome"/>
</dbReference>
<dbReference type="KEGG" id="tper:IWA51_03585"/>
<protein>
    <submittedName>
        <fullName evidence="1">Uncharacterized protein</fullName>
    </submittedName>
</protein>
<reference evidence="1 2" key="1">
    <citation type="submission" date="2020-11" db="EMBL/GenBank/DDBJ databases">
        <title>Treponema Peruensis nv. sp., first commensal Treponema isolated from human feces.</title>
        <authorList>
            <person name="Belkhou C."/>
            <person name="Raes J."/>
        </authorList>
    </citation>
    <scope>NUCLEOTIDE SEQUENCE [LARGE SCALE GENOMIC DNA]</scope>
    <source>
        <strain evidence="1 2">RCC2812</strain>
    </source>
</reference>
<dbReference type="EMBL" id="CP064936">
    <property type="protein sequence ID" value="QQA01706.1"/>
    <property type="molecule type" value="Genomic_DNA"/>
</dbReference>
<sequence length="161" mass="18818">MSIAVKIPNGKLKEEYSLYVSGYIKAKFPDENLGTMLFIEGTAIAFYSASNSRRAVIFQELKENDFTIPMEEAHMPYIKQEVRILYKAKGRKIDLLKQMVYNLEKKYGKDFYKYGTLYWLTLASYIDSVRHKSKGSNGTKRQVYLLTDKYKKSLERSYESL</sequence>
<evidence type="ECO:0000313" key="2">
    <source>
        <dbReference type="Proteomes" id="UP000595224"/>
    </source>
</evidence>
<dbReference type="AlphaFoldDB" id="A0A7T3V5P7"/>